<feature type="compositionally biased region" description="Polar residues" evidence="1">
    <location>
        <begin position="525"/>
        <end position="535"/>
    </location>
</feature>
<dbReference type="GO" id="GO:0030870">
    <property type="term" value="C:Mre11 complex"/>
    <property type="evidence" value="ECO:0007669"/>
    <property type="project" value="InterPro"/>
</dbReference>
<feature type="region of interest" description="Disordered" evidence="1">
    <location>
        <begin position="503"/>
        <end position="687"/>
    </location>
</feature>
<reference evidence="2" key="1">
    <citation type="submission" date="2022-07" db="EMBL/GenBank/DDBJ databases">
        <title>Genome Sequence of Leucocoprinus birnbaumii.</title>
        <authorList>
            <person name="Buettner E."/>
        </authorList>
    </citation>
    <scope>NUCLEOTIDE SEQUENCE</scope>
    <source>
        <strain evidence="2">VT141</strain>
    </source>
</reference>
<accession>A0AAD5YYW6</accession>
<feature type="compositionally biased region" description="Low complexity" evidence="1">
    <location>
        <begin position="871"/>
        <end position="885"/>
    </location>
</feature>
<evidence type="ECO:0008006" key="4">
    <source>
        <dbReference type="Google" id="ProtNLM"/>
    </source>
</evidence>
<feature type="compositionally biased region" description="Basic residues" evidence="1">
    <location>
        <begin position="419"/>
        <end position="428"/>
    </location>
</feature>
<feature type="region of interest" description="Disordered" evidence="1">
    <location>
        <begin position="394"/>
        <end position="486"/>
    </location>
</feature>
<evidence type="ECO:0000313" key="3">
    <source>
        <dbReference type="Proteomes" id="UP001213000"/>
    </source>
</evidence>
<feature type="compositionally biased region" description="Low complexity" evidence="1">
    <location>
        <begin position="462"/>
        <end position="476"/>
    </location>
</feature>
<evidence type="ECO:0000256" key="1">
    <source>
        <dbReference type="SAM" id="MobiDB-lite"/>
    </source>
</evidence>
<dbReference type="GO" id="GO:0007095">
    <property type="term" value="P:mitotic G2 DNA damage checkpoint signaling"/>
    <property type="evidence" value="ECO:0007669"/>
    <property type="project" value="InterPro"/>
</dbReference>
<gene>
    <name evidence="2" type="ORF">NP233_g54</name>
</gene>
<dbReference type="PANTHER" id="PTHR12162:SF0">
    <property type="entry name" value="NIBRIN"/>
    <property type="match status" value="1"/>
</dbReference>
<dbReference type="GO" id="GO:0003684">
    <property type="term" value="F:damaged DNA binding"/>
    <property type="evidence" value="ECO:0007669"/>
    <property type="project" value="TreeGrafter"/>
</dbReference>
<feature type="compositionally biased region" description="Acidic residues" evidence="1">
    <location>
        <begin position="891"/>
        <end position="903"/>
    </location>
</feature>
<feature type="compositionally biased region" description="Basic and acidic residues" evidence="1">
    <location>
        <begin position="616"/>
        <end position="626"/>
    </location>
</feature>
<dbReference type="GO" id="GO:0000724">
    <property type="term" value="P:double-strand break repair via homologous recombination"/>
    <property type="evidence" value="ECO:0007669"/>
    <property type="project" value="TreeGrafter"/>
</dbReference>
<sequence length="975" mass="106739">MWIITGPFDAENAVESSSQKSKVLKAGKSYGLGRKNQPLLIVNKKISAAHCQFTVGECTLDDVHNPEKRPTLMFHNEREKPLRLYRGDEEETIKPKDTLELQDGDTIHIVTGIPVSVKWLPICCYSPTLRGKSNVSLETCAQLGISIVYTPNEHVTHHILPTYVANAAVAASLISAAQFVKFEWLLEILKHEATLEENYALPNVSKFRPTFSPSLSPSQKVFKVWEPNEERINMFSQYRFLVFGEKTRDVEGDLRELMHRGGGQIDTFDVAGGITKLHKALARGQAKEGQQLVVVADVKDMKAAIGADEWKKLAEEVQSFELPITYPETVVQSVIDVEPSLLTAYVPSPEATNVLGANLDDSTTGSVLPNFIPNSIPDEPSLQPEETPVRKRLVRRAASRQPSVEPTPAVVAIDDTPKPRRPLLSRRGKTAEPGTADQTPAPDAPAPVPPTPGRLRLKRRLGPTADSAADAASQSQLPDILPSVPEVEPPLKKFRALFEASNPARSGAAGSLDEDIDFEGASLPPGTSQTQSHTSEGFVRRVGTGVDLSALREEEEEESVPTGDQTQVRGTKRAIDHTQAGDHDVEMVDDDGQPARKRPALDGDGVNTTIRSPQTKRVEKDKERKPGAPVGKPDVDEEFLKAVASTKKGKRAEDDFDREFNNLRISKPKAKDDTQQQRTEEEEEWRRFRDFGDDTGLRGNFMVVLEMDVFKKKGKENAGESGGSQVNIGGEEKALPDKWKDQPDFKRFKKKAPSARRPLIELVVSEENDFDSAPSNWKSKKSQHNGSFSQDAQTEARPPSLRAPAKSIVINDDSDEDQTPPTLGKRKAISRNTELSQPAKKKPSSRAGSRAPSTRAPSKAPGSRAGSAVPSTNTKRTTTKSSTNKPALFLDSDDDLVEEADEVDQLKSQNTNTSKGGYGEDEEDQTLRSSGAMKRSMDTMPRVAGRGKRAAATGDDDSDGDGAVFGGFGKGRRKR</sequence>
<feature type="compositionally biased region" description="Basic and acidic residues" evidence="1">
    <location>
        <begin position="573"/>
        <end position="586"/>
    </location>
</feature>
<feature type="compositionally biased region" description="Pro residues" evidence="1">
    <location>
        <begin position="442"/>
        <end position="452"/>
    </location>
</feature>
<feature type="compositionally biased region" description="Polar residues" evidence="1">
    <location>
        <begin position="606"/>
        <end position="615"/>
    </location>
</feature>
<organism evidence="2 3">
    <name type="scientific">Leucocoprinus birnbaumii</name>
    <dbReference type="NCBI Taxonomy" id="56174"/>
    <lineage>
        <taxon>Eukaryota</taxon>
        <taxon>Fungi</taxon>
        <taxon>Dikarya</taxon>
        <taxon>Basidiomycota</taxon>
        <taxon>Agaricomycotina</taxon>
        <taxon>Agaricomycetes</taxon>
        <taxon>Agaricomycetidae</taxon>
        <taxon>Agaricales</taxon>
        <taxon>Agaricineae</taxon>
        <taxon>Agaricaceae</taxon>
        <taxon>Leucocoprinus</taxon>
    </lineage>
</organism>
<proteinExistence type="predicted"/>
<feature type="region of interest" description="Disordered" evidence="1">
    <location>
        <begin position="715"/>
        <end position="975"/>
    </location>
</feature>
<dbReference type="Proteomes" id="UP001213000">
    <property type="component" value="Unassembled WGS sequence"/>
</dbReference>
<comment type="caution">
    <text evidence="2">The sequence shown here is derived from an EMBL/GenBank/DDBJ whole genome shotgun (WGS) entry which is preliminary data.</text>
</comment>
<keyword evidence="3" id="KW-1185">Reference proteome</keyword>
<dbReference type="SUPFAM" id="SSF52113">
    <property type="entry name" value="BRCT domain"/>
    <property type="match status" value="1"/>
</dbReference>
<dbReference type="InterPro" id="IPR036420">
    <property type="entry name" value="BRCT_dom_sf"/>
</dbReference>
<protein>
    <recommendedName>
        <fullName evidence="4">FHA domain-containing protein</fullName>
    </recommendedName>
</protein>
<name>A0AAD5YYW6_9AGAR</name>
<feature type="compositionally biased region" description="Basic and acidic residues" evidence="1">
    <location>
        <begin position="730"/>
        <end position="746"/>
    </location>
</feature>
<dbReference type="EMBL" id="JANIEX010000001">
    <property type="protein sequence ID" value="KAJ3577006.1"/>
    <property type="molecule type" value="Genomic_DNA"/>
</dbReference>
<dbReference type="InterPro" id="IPR040227">
    <property type="entry name" value="Nibrin-rel"/>
</dbReference>
<feature type="compositionally biased region" description="Polar residues" evidence="1">
    <location>
        <begin position="784"/>
        <end position="793"/>
    </location>
</feature>
<evidence type="ECO:0000313" key="2">
    <source>
        <dbReference type="EMBL" id="KAJ3577006.1"/>
    </source>
</evidence>
<feature type="compositionally biased region" description="Basic and acidic residues" evidence="1">
    <location>
        <begin position="669"/>
        <end position="687"/>
    </location>
</feature>
<dbReference type="AlphaFoldDB" id="A0AAD5YYW6"/>
<dbReference type="PANTHER" id="PTHR12162">
    <property type="entry name" value="NIBRIN-RELATED"/>
    <property type="match status" value="1"/>
</dbReference>
<feature type="compositionally biased region" description="Polar residues" evidence="1">
    <location>
        <begin position="906"/>
        <end position="915"/>
    </location>
</feature>